<keyword evidence="1" id="KW-0812">Transmembrane</keyword>
<dbReference type="AlphaFoldDB" id="A0A7R9U6F6"/>
<dbReference type="EMBL" id="HBEA01007489">
    <property type="protein sequence ID" value="CAD8256242.1"/>
    <property type="molecule type" value="Transcribed_RNA"/>
</dbReference>
<name>A0A7R9U6F6_9STRA</name>
<evidence type="ECO:0000256" key="1">
    <source>
        <dbReference type="SAM" id="Phobius"/>
    </source>
</evidence>
<feature type="transmembrane region" description="Helical" evidence="1">
    <location>
        <begin position="273"/>
        <end position="295"/>
    </location>
</feature>
<keyword evidence="1" id="KW-0472">Membrane</keyword>
<evidence type="ECO:0000313" key="2">
    <source>
        <dbReference type="EMBL" id="CAD8256242.1"/>
    </source>
</evidence>
<protein>
    <submittedName>
        <fullName evidence="2">Uncharacterized protein</fullName>
    </submittedName>
</protein>
<feature type="transmembrane region" description="Helical" evidence="1">
    <location>
        <begin position="125"/>
        <end position="143"/>
    </location>
</feature>
<proteinExistence type="predicted"/>
<organism evidence="2">
    <name type="scientific">Pinguiococcus pyrenoidosus</name>
    <dbReference type="NCBI Taxonomy" id="172671"/>
    <lineage>
        <taxon>Eukaryota</taxon>
        <taxon>Sar</taxon>
        <taxon>Stramenopiles</taxon>
        <taxon>Ochrophyta</taxon>
        <taxon>Pinguiophyceae</taxon>
        <taxon>Pinguiochrysidales</taxon>
        <taxon>Pinguiochrysidaceae</taxon>
        <taxon>Pinguiococcus</taxon>
    </lineage>
</organism>
<feature type="transmembrane region" description="Helical" evidence="1">
    <location>
        <begin position="242"/>
        <end position="261"/>
    </location>
</feature>
<sequence length="313" mass="34517">MPVLNVLLGWKDGLLPEQLQVVSMPWRSAVETVQLQELLGFSTDHEASLWCHELQRRFASFIVTPGGSLLGRKAEAAEDTAGFVHKLYNTAGNLVTRLPTAISGVSALLLHYCVGAARSERRFDLMLTGLALVWTFCFGMSLLPDQMGRDEGLGRMLASIFDRPAFIDMHDTLLGVLFLFGFLSYLVDAPSVFKLWRREGPGNASSDTMEGAEGSRGRSVWILTTCLLSWASHVASSPVVPAIVLVSAFMTGLAFVCRAFWKATASRRLHGPRVSAAALFLHVGILTSESLYFAWLVLNYGLRDAEEAYRWWG</sequence>
<accession>A0A7R9U6F6</accession>
<reference evidence="2" key="1">
    <citation type="submission" date="2021-01" db="EMBL/GenBank/DDBJ databases">
        <authorList>
            <person name="Corre E."/>
            <person name="Pelletier E."/>
            <person name="Niang G."/>
            <person name="Scheremetjew M."/>
            <person name="Finn R."/>
            <person name="Kale V."/>
            <person name="Holt S."/>
            <person name="Cochrane G."/>
            <person name="Meng A."/>
            <person name="Brown T."/>
            <person name="Cohen L."/>
        </authorList>
    </citation>
    <scope>NUCLEOTIDE SEQUENCE</scope>
    <source>
        <strain evidence="2">CCMP2078</strain>
    </source>
</reference>
<gene>
    <name evidence="2" type="ORF">PPYR1160_LOCUS5734</name>
</gene>
<feature type="transmembrane region" description="Helical" evidence="1">
    <location>
        <begin position="173"/>
        <end position="196"/>
    </location>
</feature>
<keyword evidence="1" id="KW-1133">Transmembrane helix</keyword>